<dbReference type="InterPro" id="IPR046349">
    <property type="entry name" value="C1-like_sf"/>
</dbReference>
<dbReference type="InterPro" id="IPR053192">
    <property type="entry name" value="Vacuole_Formation_Reg"/>
</dbReference>
<dbReference type="Pfam" id="PF03107">
    <property type="entry name" value="C1_2"/>
    <property type="match status" value="5"/>
</dbReference>
<dbReference type="GO" id="GO:0008270">
    <property type="term" value="F:zinc ion binding"/>
    <property type="evidence" value="ECO:0007669"/>
    <property type="project" value="UniProtKB-KW"/>
</dbReference>
<evidence type="ECO:0000256" key="1">
    <source>
        <dbReference type="ARBA" id="ARBA00022723"/>
    </source>
</evidence>
<keyword evidence="7" id="KW-1185">Reference proteome</keyword>
<keyword evidence="4" id="KW-0862">Zinc</keyword>
<dbReference type="InterPro" id="IPR002219">
    <property type="entry name" value="PKC_DAG/PE"/>
</dbReference>
<dbReference type="SMART" id="SM00249">
    <property type="entry name" value="PHD"/>
    <property type="match status" value="3"/>
</dbReference>
<keyword evidence="1" id="KW-0479">Metal-binding</keyword>
<protein>
    <recommendedName>
        <fullName evidence="5">Phorbol-ester/DAG-type domain-containing protein</fullName>
    </recommendedName>
</protein>
<dbReference type="AlphaFoldDB" id="R0F8H8"/>
<dbReference type="InterPro" id="IPR004146">
    <property type="entry name" value="DC1"/>
</dbReference>
<sequence length="602" mass="69672">EEEEEEEYNKNPNTPITIVATMSSVGIFRKVEMDDKPYFVYTLTQTNDNPISSNEPLAMDSSDPLQPLFFCPVARNKFHNQCLEKPLARNTARVLFLADRDDIDDNFHEYSSSPHFPPSTRRDDQQGESLIDCNLYGICKLPLVPFNLSIKEPDYRAFICRACDDERLTTSYYQCLQYQTSFTPLSFSSHPLTFFPTQSSLVCHFCGLINKFDPTYICIQCVFVIHKDCIGFPHVIRISRHPHRISFASSLPSGKLSCGVCRQQVDNNYGAYSCKKCDAYFVHSKCALHPKVWDGENLEGVPEEEDEIDDGEPFERIADGIILHPFHSHRLLLDIFEDYDEYDYCRGCILPIYEGQFYSCWDCDFILHESCANAPRMIRHPLHPRPLTLNAANEGPGNNIKKFCCSACNRKSTGFYYEHRIGDTSFLLDLRCATIIEPFIYQGHEHPLFLPWDLQKEKWCQMCQDKSVVSILNCMECDYTICFRCVTIPYKVRYNHDIHALIIYDGKEASGQPGWCEICEGSIKERKLSVYKCDECCTTLHVECLLGIDIYMKPIKYPIESSRPRLEHVWIFHNISLSRPICTRCLRRCPFPTYFRGLNRLC</sequence>
<evidence type="ECO:0000256" key="3">
    <source>
        <dbReference type="ARBA" id="ARBA00022771"/>
    </source>
</evidence>
<dbReference type="PROSITE" id="PS50081">
    <property type="entry name" value="ZF_DAG_PE_2"/>
    <property type="match status" value="1"/>
</dbReference>
<evidence type="ECO:0000256" key="4">
    <source>
        <dbReference type="ARBA" id="ARBA00022833"/>
    </source>
</evidence>
<dbReference type="InterPro" id="IPR001965">
    <property type="entry name" value="Znf_PHD"/>
</dbReference>
<dbReference type="SUPFAM" id="SSF57889">
    <property type="entry name" value="Cysteine-rich domain"/>
    <property type="match status" value="3"/>
</dbReference>
<evidence type="ECO:0000313" key="7">
    <source>
        <dbReference type="Proteomes" id="UP000029121"/>
    </source>
</evidence>
<dbReference type="Pfam" id="PF22926">
    <property type="entry name" value="C1-like_CT"/>
    <property type="match status" value="1"/>
</dbReference>
<reference evidence="7" key="1">
    <citation type="journal article" date="2013" name="Nat. Genet.">
        <title>The Capsella rubella genome and the genomic consequences of rapid mating system evolution.</title>
        <authorList>
            <person name="Slotte T."/>
            <person name="Hazzouri K.M."/>
            <person name="Agren J.A."/>
            <person name="Koenig D."/>
            <person name="Maumus F."/>
            <person name="Guo Y.L."/>
            <person name="Steige K."/>
            <person name="Platts A.E."/>
            <person name="Escobar J.S."/>
            <person name="Newman L.K."/>
            <person name="Wang W."/>
            <person name="Mandakova T."/>
            <person name="Vello E."/>
            <person name="Smith L.M."/>
            <person name="Henz S.R."/>
            <person name="Steffen J."/>
            <person name="Takuno S."/>
            <person name="Brandvain Y."/>
            <person name="Coop G."/>
            <person name="Andolfatto P."/>
            <person name="Hu T.T."/>
            <person name="Blanchette M."/>
            <person name="Clark R.M."/>
            <person name="Quesneville H."/>
            <person name="Nordborg M."/>
            <person name="Gaut B.S."/>
            <person name="Lysak M.A."/>
            <person name="Jenkins J."/>
            <person name="Grimwood J."/>
            <person name="Chapman J."/>
            <person name="Prochnik S."/>
            <person name="Shu S."/>
            <person name="Rokhsar D."/>
            <person name="Schmutz J."/>
            <person name="Weigel D."/>
            <person name="Wright S.I."/>
        </authorList>
    </citation>
    <scope>NUCLEOTIDE SEQUENCE [LARGE SCALE GENOMIC DNA]</scope>
    <source>
        <strain evidence="7">cv. Monte Gargano</strain>
    </source>
</reference>
<accession>R0F8H8</accession>
<keyword evidence="2" id="KW-0677">Repeat</keyword>
<proteinExistence type="predicted"/>
<dbReference type="Proteomes" id="UP000029121">
    <property type="component" value="Unassembled WGS sequence"/>
</dbReference>
<evidence type="ECO:0000256" key="2">
    <source>
        <dbReference type="ARBA" id="ARBA00022737"/>
    </source>
</evidence>
<feature type="non-terminal residue" evidence="6">
    <location>
        <position position="1"/>
    </location>
</feature>
<dbReference type="PANTHER" id="PTHR32410">
    <property type="entry name" value="CYSTEINE/HISTIDINE-RICH C1 DOMAIN FAMILY PROTEIN"/>
    <property type="match status" value="1"/>
</dbReference>
<dbReference type="PANTHER" id="PTHR32410:SF153">
    <property type="entry name" value="CHP-RICH ZINC FINGER PROTEIN-LIKE-RELATED"/>
    <property type="match status" value="1"/>
</dbReference>
<organism evidence="6 7">
    <name type="scientific">Capsella rubella</name>
    <dbReference type="NCBI Taxonomy" id="81985"/>
    <lineage>
        <taxon>Eukaryota</taxon>
        <taxon>Viridiplantae</taxon>
        <taxon>Streptophyta</taxon>
        <taxon>Embryophyta</taxon>
        <taxon>Tracheophyta</taxon>
        <taxon>Spermatophyta</taxon>
        <taxon>Magnoliopsida</taxon>
        <taxon>eudicotyledons</taxon>
        <taxon>Gunneridae</taxon>
        <taxon>Pentapetalae</taxon>
        <taxon>rosids</taxon>
        <taxon>malvids</taxon>
        <taxon>Brassicales</taxon>
        <taxon>Brassicaceae</taxon>
        <taxon>Camelineae</taxon>
        <taxon>Capsella</taxon>
    </lineage>
</organism>
<name>R0F8H8_9BRAS</name>
<dbReference type="EMBL" id="KB870811">
    <property type="protein sequence ID" value="EOA17926.1"/>
    <property type="molecule type" value="Genomic_DNA"/>
</dbReference>
<keyword evidence="3" id="KW-0863">Zinc-finger</keyword>
<dbReference type="eggNOG" id="ENOG502SFKZ">
    <property type="taxonomic scope" value="Eukaryota"/>
</dbReference>
<feature type="domain" description="Phorbol-ester/DAG-type" evidence="5">
    <location>
        <begin position="498"/>
        <end position="552"/>
    </location>
</feature>
<gene>
    <name evidence="6" type="ORF">CARUB_v10006335mg</name>
</gene>
<dbReference type="InterPro" id="IPR054483">
    <property type="entry name" value="DC1-like_CT"/>
</dbReference>
<evidence type="ECO:0000259" key="5">
    <source>
        <dbReference type="PROSITE" id="PS50081"/>
    </source>
</evidence>
<evidence type="ECO:0000313" key="6">
    <source>
        <dbReference type="EMBL" id="EOA17926.1"/>
    </source>
</evidence>